<evidence type="ECO:0000313" key="3">
    <source>
        <dbReference type="Proteomes" id="UP000053890"/>
    </source>
</evidence>
<feature type="region of interest" description="Disordered" evidence="1">
    <location>
        <begin position="14"/>
        <end position="69"/>
    </location>
</feature>
<proteinExistence type="predicted"/>
<dbReference type="STRING" id="578459.A0A194S3R9"/>
<dbReference type="GeneID" id="28974709"/>
<dbReference type="PANTHER" id="PTHR24216:SF65">
    <property type="entry name" value="PAXILLIN-LIKE PROTEIN 1"/>
    <property type="match status" value="1"/>
</dbReference>
<feature type="compositionally biased region" description="Pro residues" evidence="1">
    <location>
        <begin position="583"/>
        <end position="603"/>
    </location>
</feature>
<dbReference type="AlphaFoldDB" id="A0A194S3R9"/>
<feature type="compositionally biased region" description="Acidic residues" evidence="1">
    <location>
        <begin position="480"/>
        <end position="506"/>
    </location>
</feature>
<dbReference type="OrthoDB" id="2528619at2759"/>
<evidence type="ECO:0000256" key="1">
    <source>
        <dbReference type="SAM" id="MobiDB-lite"/>
    </source>
</evidence>
<protein>
    <submittedName>
        <fullName evidence="2">Uncharacterized protein</fullName>
    </submittedName>
</protein>
<feature type="compositionally biased region" description="Acidic residues" evidence="1">
    <location>
        <begin position="513"/>
        <end position="526"/>
    </location>
</feature>
<feature type="compositionally biased region" description="Low complexity" evidence="1">
    <location>
        <begin position="534"/>
        <end position="555"/>
    </location>
</feature>
<keyword evidence="3" id="KW-1185">Reference proteome</keyword>
<dbReference type="RefSeq" id="XP_018271218.1">
    <property type="nucleotide sequence ID" value="XM_018414261.1"/>
</dbReference>
<name>A0A194S3R9_RHOGW</name>
<feature type="compositionally biased region" description="Basic residues" evidence="1">
    <location>
        <begin position="621"/>
        <end position="633"/>
    </location>
</feature>
<sequence length="712" mass="76106">MKILAPRCGCTICSRSSSSSDSPHLVVYPPSTAPIKHAKPTTHQQEHSRPPQAHLQPVPSTSALPFTPPTSVRLPNELIRRILVLARPPTTAKPAVWNAWTRIPLVHSRWQPVAREANAEVVVVRSTRQLVRLIRALDNAWLGGNVVELVFDIKETRSGAAPAPLAPDDDASSTSAVLATGEGAPPTSIIVSSTTCSLLVDLFKRCGATVTTVRWRGFGDPDVARLSPVFRNHLANLAVFEYSPCDSSHPPTADNVLGRRLASLKELVLRPSARVFAPLVYTPSVFLNTLLVLAQGLVDLLKVDDTSVRAGATLESVARAADTGVTEGLATLTVHSLLVQPRALFGLVVPSFLTLRHLALSSIVIDGSPRTFIAALIIVAGTLESFEWTDAPIIGRAGGLEPSLSHEEYWDIIGRLKNVRQLSLSGTQVFASSPHKARFTLPPKLEQLTIGSCDDEVDVAGIEWWLERVDELCTVRDPPQEDAEEYTAAEEEEDEDEPDAEGDGELDSAGFLGEEDELPPVDELGEPTDGACTPSAGSPSSPPSGDDVGAAGEPAPADDDLDLDSANAAPLAHLTPASSPASSPSPAPSPALPSGPPSSPPRPPRSHDLAAADDPPAGRSTSKRAARRRRRLSWAHPPLPPSGIAPQLSHLTLCTAPSPLRDNPALGDRVDALVRDRGVAVEWHYLIVVVLEALELTRELRRDMSEVDDEWA</sequence>
<feature type="region of interest" description="Disordered" evidence="1">
    <location>
        <begin position="475"/>
        <end position="643"/>
    </location>
</feature>
<dbReference type="Proteomes" id="UP000053890">
    <property type="component" value="Unassembled WGS sequence"/>
</dbReference>
<feature type="compositionally biased region" description="Low complexity" evidence="1">
    <location>
        <begin position="564"/>
        <end position="582"/>
    </location>
</feature>
<reference evidence="2 3" key="1">
    <citation type="journal article" date="2015" name="Front. Microbiol.">
        <title>Genome sequence of the plant growth promoting endophytic yeast Rhodotorula graminis WP1.</title>
        <authorList>
            <person name="Firrincieli A."/>
            <person name="Otillar R."/>
            <person name="Salamov A."/>
            <person name="Schmutz J."/>
            <person name="Khan Z."/>
            <person name="Redman R.S."/>
            <person name="Fleck N.D."/>
            <person name="Lindquist E."/>
            <person name="Grigoriev I.V."/>
            <person name="Doty S.L."/>
        </authorList>
    </citation>
    <scope>NUCLEOTIDE SEQUENCE [LARGE SCALE GENOMIC DNA]</scope>
    <source>
        <strain evidence="2 3">WP1</strain>
    </source>
</reference>
<accession>A0A194S3R9</accession>
<dbReference type="OMA" id="VAVEWHY"/>
<organism evidence="2 3">
    <name type="scientific">Rhodotorula graminis (strain WP1)</name>
    <dbReference type="NCBI Taxonomy" id="578459"/>
    <lineage>
        <taxon>Eukaryota</taxon>
        <taxon>Fungi</taxon>
        <taxon>Dikarya</taxon>
        <taxon>Basidiomycota</taxon>
        <taxon>Pucciniomycotina</taxon>
        <taxon>Microbotryomycetes</taxon>
        <taxon>Sporidiobolales</taxon>
        <taxon>Sporidiobolaceae</taxon>
        <taxon>Rhodotorula</taxon>
    </lineage>
</organism>
<evidence type="ECO:0000313" key="2">
    <source>
        <dbReference type="EMBL" id="KPV75169.1"/>
    </source>
</evidence>
<dbReference type="PANTHER" id="PTHR24216">
    <property type="entry name" value="PAXILLIN-RELATED"/>
    <property type="match status" value="1"/>
</dbReference>
<gene>
    <name evidence="2" type="ORF">RHOBADRAFT_43656</name>
</gene>
<dbReference type="EMBL" id="KQ474078">
    <property type="protein sequence ID" value="KPV75169.1"/>
    <property type="molecule type" value="Genomic_DNA"/>
</dbReference>